<gene>
    <name evidence="3" type="ORF">L2725_15780</name>
</gene>
<reference evidence="3 4" key="1">
    <citation type="submission" date="2022-01" db="EMBL/GenBank/DDBJ databases">
        <title>Whole genome-based taxonomy of the Shewanellaceae.</title>
        <authorList>
            <person name="Martin-Rodriguez A.J."/>
        </authorList>
    </citation>
    <scope>NUCLEOTIDE SEQUENCE [LARGE SCALE GENOMIC DNA]</scope>
    <source>
        <strain evidence="3 4">DSM 21332</strain>
    </source>
</reference>
<protein>
    <submittedName>
        <fullName evidence="3">HesA/MoeB/ThiF family protein</fullName>
    </submittedName>
</protein>
<sequence length="288" mass="30809">MIDETSATEELSAAEFLRYSRQLMLPELGEEGQLQLKRARVLVVGAGGLGSAALLSLAAAGVGQIHIADPDAVELSNLQRQLAFESGDVGINKAKAAAARLTRLNPHIQVQVLPLALRGELLAEQVASVDLVLDCSDNLSTRYQVNQSCAEGQKPLVSGAATGWQGQLMTFDFRRSDAACYQCLFPFDANLSPDDAMPIGSCRTLGIMGPMVNTLGTLQALQAIKLILGLDADSGMSYLRRFNGLTMEWQTLAVARDADCPVCGYQGSSSPQNRGSSQRRSEYVDTGK</sequence>
<dbReference type="Gene3D" id="3.40.50.720">
    <property type="entry name" value="NAD(P)-binding Rossmann-like Domain"/>
    <property type="match status" value="1"/>
</dbReference>
<dbReference type="PANTHER" id="PTHR10953">
    <property type="entry name" value="UBIQUITIN-ACTIVATING ENZYME E1"/>
    <property type="match status" value="1"/>
</dbReference>
<comment type="caution">
    <text evidence="3">The sequence shown here is derived from an EMBL/GenBank/DDBJ whole genome shotgun (WGS) entry which is preliminary data.</text>
</comment>
<feature type="domain" description="THIF-type NAD/FAD binding fold" evidence="2">
    <location>
        <begin position="19"/>
        <end position="262"/>
    </location>
</feature>
<dbReference type="PANTHER" id="PTHR10953:SF240">
    <property type="entry name" value="SULFUR CARRIER PROTEIN THIS ADENYLYLTRANSFERASE"/>
    <property type="match status" value="1"/>
</dbReference>
<dbReference type="InterPro" id="IPR035985">
    <property type="entry name" value="Ubiquitin-activating_enz"/>
</dbReference>
<dbReference type="InterPro" id="IPR000594">
    <property type="entry name" value="ThiF_NAD_FAD-bd"/>
</dbReference>
<dbReference type="CDD" id="cd00757">
    <property type="entry name" value="ThiF_MoeB_HesA_family"/>
    <property type="match status" value="1"/>
</dbReference>
<dbReference type="InterPro" id="IPR045886">
    <property type="entry name" value="ThiF/MoeB/HesA"/>
</dbReference>
<proteinExistence type="predicted"/>
<feature type="region of interest" description="Disordered" evidence="1">
    <location>
        <begin position="265"/>
        <end position="288"/>
    </location>
</feature>
<keyword evidence="4" id="KW-1185">Reference proteome</keyword>
<evidence type="ECO:0000313" key="3">
    <source>
        <dbReference type="EMBL" id="MCL2915220.1"/>
    </source>
</evidence>
<name>A0ABT0NAQ0_9GAMM</name>
<feature type="compositionally biased region" description="Basic and acidic residues" evidence="1">
    <location>
        <begin position="279"/>
        <end position="288"/>
    </location>
</feature>
<evidence type="ECO:0000256" key="1">
    <source>
        <dbReference type="SAM" id="MobiDB-lite"/>
    </source>
</evidence>
<dbReference type="Proteomes" id="UP001202831">
    <property type="component" value="Unassembled WGS sequence"/>
</dbReference>
<dbReference type="SUPFAM" id="SSF69572">
    <property type="entry name" value="Activating enzymes of the ubiquitin-like proteins"/>
    <property type="match status" value="1"/>
</dbReference>
<dbReference type="EMBL" id="JAKIKT010000006">
    <property type="protein sequence ID" value="MCL2915220.1"/>
    <property type="molecule type" value="Genomic_DNA"/>
</dbReference>
<organism evidence="3 4">
    <name type="scientific">Shewanella corallii</name>
    <dbReference type="NCBI Taxonomy" id="560080"/>
    <lineage>
        <taxon>Bacteria</taxon>
        <taxon>Pseudomonadati</taxon>
        <taxon>Pseudomonadota</taxon>
        <taxon>Gammaproteobacteria</taxon>
        <taxon>Alteromonadales</taxon>
        <taxon>Shewanellaceae</taxon>
        <taxon>Shewanella</taxon>
    </lineage>
</organism>
<evidence type="ECO:0000259" key="2">
    <source>
        <dbReference type="Pfam" id="PF00899"/>
    </source>
</evidence>
<dbReference type="Pfam" id="PF00899">
    <property type="entry name" value="ThiF"/>
    <property type="match status" value="1"/>
</dbReference>
<feature type="compositionally biased region" description="Polar residues" evidence="1">
    <location>
        <begin position="266"/>
        <end position="278"/>
    </location>
</feature>
<accession>A0ABT0NAQ0</accession>
<dbReference type="RefSeq" id="WP_249249802.1">
    <property type="nucleotide sequence ID" value="NZ_JAKIKT010000006.1"/>
</dbReference>
<evidence type="ECO:0000313" key="4">
    <source>
        <dbReference type="Proteomes" id="UP001202831"/>
    </source>
</evidence>